<dbReference type="GO" id="GO:0005886">
    <property type="term" value="C:plasma membrane"/>
    <property type="evidence" value="ECO:0007669"/>
    <property type="project" value="UniProtKB-SubCell"/>
</dbReference>
<feature type="transmembrane region" description="Helical" evidence="7">
    <location>
        <begin position="140"/>
        <end position="157"/>
    </location>
</feature>
<dbReference type="PANTHER" id="PTHR33508">
    <property type="entry name" value="UPF0056 MEMBRANE PROTEIN YHCE"/>
    <property type="match status" value="1"/>
</dbReference>
<keyword evidence="3" id="KW-1003">Cell membrane</keyword>
<name>A0A6C2YHW4_9BACT</name>
<keyword evidence="9" id="KW-1185">Reference proteome</keyword>
<dbReference type="AlphaFoldDB" id="A0A6C2YHW4"/>
<reference evidence="8" key="1">
    <citation type="submission" date="2019-04" db="EMBL/GenBank/DDBJ databases">
        <authorList>
            <consortium name="Science for Life Laboratories"/>
        </authorList>
    </citation>
    <scope>NUCLEOTIDE SEQUENCE</scope>
    <source>
        <strain evidence="8">MBLW1</strain>
    </source>
</reference>
<dbReference type="InterPro" id="IPR002771">
    <property type="entry name" value="Multi_antbiot-R_MarC"/>
</dbReference>
<evidence type="ECO:0000256" key="5">
    <source>
        <dbReference type="ARBA" id="ARBA00022989"/>
    </source>
</evidence>
<proteinExistence type="inferred from homology"/>
<feature type="transmembrane region" description="Helical" evidence="7">
    <location>
        <begin position="39"/>
        <end position="61"/>
    </location>
</feature>
<feature type="transmembrane region" description="Helical" evidence="7">
    <location>
        <begin position="67"/>
        <end position="85"/>
    </location>
</feature>
<dbReference type="EMBL" id="LR586016">
    <property type="protein sequence ID" value="VIP01128.1"/>
    <property type="molecule type" value="Genomic_DNA"/>
</dbReference>
<organism evidence="8">
    <name type="scientific">Tuwongella immobilis</name>
    <dbReference type="NCBI Taxonomy" id="692036"/>
    <lineage>
        <taxon>Bacteria</taxon>
        <taxon>Pseudomonadati</taxon>
        <taxon>Planctomycetota</taxon>
        <taxon>Planctomycetia</taxon>
        <taxon>Gemmatales</taxon>
        <taxon>Gemmataceae</taxon>
        <taxon>Tuwongella</taxon>
    </lineage>
</organism>
<dbReference type="Pfam" id="PF01914">
    <property type="entry name" value="MarC"/>
    <property type="match status" value="1"/>
</dbReference>
<accession>A0A6C2YHW4</accession>
<comment type="caution">
    <text evidence="7">Lacks conserved residue(s) required for the propagation of feature annotation.</text>
</comment>
<dbReference type="FunCoup" id="A0A6C2YHW4">
    <property type="interactions" value="7"/>
</dbReference>
<comment type="subcellular location">
    <subcellularLocation>
        <location evidence="1 7">Cell membrane</location>
        <topology evidence="1 7">Multi-pass membrane protein</topology>
    </subcellularLocation>
</comment>
<dbReference type="KEGG" id="tim:GMBLW1_28320"/>
<dbReference type="RefSeq" id="WP_162656368.1">
    <property type="nucleotide sequence ID" value="NZ_LR593887.1"/>
</dbReference>
<dbReference type="Proteomes" id="UP000464378">
    <property type="component" value="Chromosome"/>
</dbReference>
<evidence type="ECO:0000313" key="9">
    <source>
        <dbReference type="Proteomes" id="UP000464378"/>
    </source>
</evidence>
<feature type="transmembrane region" description="Helical" evidence="7">
    <location>
        <begin position="106"/>
        <end position="128"/>
    </location>
</feature>
<evidence type="ECO:0000256" key="3">
    <source>
        <dbReference type="ARBA" id="ARBA00022475"/>
    </source>
</evidence>
<evidence type="ECO:0000256" key="2">
    <source>
        <dbReference type="ARBA" id="ARBA00009784"/>
    </source>
</evidence>
<gene>
    <name evidence="8" type="ORF">GMBLW1_28320</name>
</gene>
<dbReference type="InParanoid" id="A0A6C2YHW4"/>
<sequence length="201" mass="21715">MEATLRDATTLFVVIDPIGQVPLFLALTRNSTDTERRRVAFRCIVIASIVLGLFILGGQFLLGKLGISLPSFQIAGGIVLFLFGLRMIFEEEGKREPHQLDLKPDVAVFPLGIPSIAGPGSMMAVVLMTDRTRTGLLENLASTMVLAVILGMTYVCLRLAVPIQRLIGDTGANVVSRVLGLILAALAVEKILEGIKLFWNA</sequence>
<keyword evidence="5 7" id="KW-1133">Transmembrane helix</keyword>
<evidence type="ECO:0000256" key="1">
    <source>
        <dbReference type="ARBA" id="ARBA00004651"/>
    </source>
</evidence>
<feature type="transmembrane region" description="Helical" evidence="7">
    <location>
        <begin position="178"/>
        <end position="199"/>
    </location>
</feature>
<keyword evidence="6 7" id="KW-0472">Membrane</keyword>
<evidence type="ECO:0000313" key="8">
    <source>
        <dbReference type="EMBL" id="VIP01128.1"/>
    </source>
</evidence>
<comment type="similarity">
    <text evidence="2 7">Belongs to the UPF0056 (MarC) family.</text>
</comment>
<evidence type="ECO:0000256" key="6">
    <source>
        <dbReference type="ARBA" id="ARBA00023136"/>
    </source>
</evidence>
<evidence type="ECO:0000256" key="4">
    <source>
        <dbReference type="ARBA" id="ARBA00022692"/>
    </source>
</evidence>
<dbReference type="PANTHER" id="PTHR33508:SF1">
    <property type="entry name" value="UPF0056 MEMBRANE PROTEIN YHCE"/>
    <property type="match status" value="1"/>
</dbReference>
<protein>
    <recommendedName>
        <fullName evidence="7">UPF0056 membrane protein</fullName>
    </recommendedName>
</protein>
<dbReference type="EMBL" id="LR593887">
    <property type="protein sequence ID" value="VTR97681.1"/>
    <property type="molecule type" value="Genomic_DNA"/>
</dbReference>
<evidence type="ECO:0000256" key="7">
    <source>
        <dbReference type="RuleBase" id="RU362048"/>
    </source>
</evidence>
<dbReference type="NCBIfam" id="TIGR00427">
    <property type="entry name" value="NAAT family transporter"/>
    <property type="match status" value="1"/>
</dbReference>
<keyword evidence="4 7" id="KW-0812">Transmembrane</keyword>